<reference evidence="2 3" key="1">
    <citation type="journal article" date="2015" name="Genome Biol. Evol.">
        <title>Phylogenomic analyses indicate that early fungi evolved digesting cell walls of algal ancestors of land plants.</title>
        <authorList>
            <person name="Chang Y."/>
            <person name="Wang S."/>
            <person name="Sekimoto S."/>
            <person name="Aerts A.L."/>
            <person name="Choi C."/>
            <person name="Clum A."/>
            <person name="LaButti K.M."/>
            <person name="Lindquist E.A."/>
            <person name="Yee Ngan C."/>
            <person name="Ohm R.A."/>
            <person name="Salamov A.A."/>
            <person name="Grigoriev I.V."/>
            <person name="Spatafora J.W."/>
            <person name="Berbee M.L."/>
        </authorList>
    </citation>
    <scope>NUCLEOTIDE SEQUENCE [LARGE SCALE GENOMIC DNA]</scope>
    <source>
        <strain evidence="2 3">JEL478</strain>
    </source>
</reference>
<dbReference type="PANTHER" id="PTHR31131:SF6">
    <property type="entry name" value="CASTOR ACT DOMAIN-CONTAINING PROTEIN"/>
    <property type="match status" value="1"/>
</dbReference>
<dbReference type="EMBL" id="KQ965752">
    <property type="protein sequence ID" value="KXS16535.1"/>
    <property type="molecule type" value="Genomic_DNA"/>
</dbReference>
<gene>
    <name evidence="2" type="ORF">M427DRAFT_86684</name>
</gene>
<evidence type="ECO:0000313" key="2">
    <source>
        <dbReference type="EMBL" id="KXS16535.1"/>
    </source>
</evidence>
<dbReference type="PANTHER" id="PTHR31131">
    <property type="entry name" value="CHROMOSOME 1, WHOLE GENOME SHOTGUN SEQUENCE"/>
    <property type="match status" value="1"/>
</dbReference>
<sequence>IPQAVLGLLSEPTSSFLTVTRTPSELSITLPAESIASLSPPPDKVTKSFIALQIVGTFDLDLVGVLAPVAQLLANSKIAIFVIATFDTDYILVNEADVDKAVTVLRNVGCTFSS</sequence>
<dbReference type="InterPro" id="IPR016540">
    <property type="entry name" value="UCP008459"/>
</dbReference>
<organism evidence="2 3">
    <name type="scientific">Gonapodya prolifera (strain JEL478)</name>
    <name type="common">Monoblepharis prolifera</name>
    <dbReference type="NCBI Taxonomy" id="1344416"/>
    <lineage>
        <taxon>Eukaryota</taxon>
        <taxon>Fungi</taxon>
        <taxon>Fungi incertae sedis</taxon>
        <taxon>Chytridiomycota</taxon>
        <taxon>Chytridiomycota incertae sedis</taxon>
        <taxon>Monoblepharidomycetes</taxon>
        <taxon>Monoblepharidales</taxon>
        <taxon>Gonapodyaceae</taxon>
        <taxon>Gonapodya</taxon>
    </lineage>
</organism>
<dbReference type="PIRSF" id="PIRSF008459">
    <property type="entry name" value="UCP008459"/>
    <property type="match status" value="1"/>
</dbReference>
<feature type="non-terminal residue" evidence="2">
    <location>
        <position position="1"/>
    </location>
</feature>
<dbReference type="InterPro" id="IPR027795">
    <property type="entry name" value="CASTOR_ACT_dom"/>
</dbReference>
<evidence type="ECO:0000259" key="1">
    <source>
        <dbReference type="Pfam" id="PF13840"/>
    </source>
</evidence>
<dbReference type="SUPFAM" id="SSF55021">
    <property type="entry name" value="ACT-like"/>
    <property type="match status" value="1"/>
</dbReference>
<dbReference type="Proteomes" id="UP000070544">
    <property type="component" value="Unassembled WGS sequence"/>
</dbReference>
<feature type="domain" description="CASTOR ACT" evidence="1">
    <location>
        <begin position="46"/>
        <end position="107"/>
    </location>
</feature>
<name>A0A139AJE7_GONPJ</name>
<dbReference type="OMA" id="WADGPGF"/>
<dbReference type="GO" id="GO:0006520">
    <property type="term" value="P:amino acid metabolic process"/>
    <property type="evidence" value="ECO:0007669"/>
    <property type="project" value="UniProtKB-ARBA"/>
</dbReference>
<dbReference type="Pfam" id="PF13840">
    <property type="entry name" value="ACT_7"/>
    <property type="match status" value="1"/>
</dbReference>
<proteinExistence type="predicted"/>
<keyword evidence="3" id="KW-1185">Reference proteome</keyword>
<protein>
    <recommendedName>
        <fullName evidence="1">CASTOR ACT domain-containing protein</fullName>
    </recommendedName>
</protein>
<dbReference type="GO" id="GO:0046394">
    <property type="term" value="P:carboxylic acid biosynthetic process"/>
    <property type="evidence" value="ECO:0007669"/>
    <property type="project" value="UniProtKB-ARBA"/>
</dbReference>
<accession>A0A139AJE7</accession>
<dbReference type="InterPro" id="IPR045865">
    <property type="entry name" value="ACT-like_dom_sf"/>
</dbReference>
<feature type="non-terminal residue" evidence="2">
    <location>
        <position position="114"/>
    </location>
</feature>
<dbReference type="OrthoDB" id="58529at2759"/>
<dbReference type="Gene3D" id="3.30.2130.10">
    <property type="entry name" value="VC0802-like"/>
    <property type="match status" value="1"/>
</dbReference>
<evidence type="ECO:0000313" key="3">
    <source>
        <dbReference type="Proteomes" id="UP000070544"/>
    </source>
</evidence>
<dbReference type="AlphaFoldDB" id="A0A139AJE7"/>
<dbReference type="InterPro" id="IPR051719">
    <property type="entry name" value="CASTOR_mTORC1"/>
</dbReference>